<dbReference type="GO" id="GO:0006355">
    <property type="term" value="P:regulation of DNA-templated transcription"/>
    <property type="evidence" value="ECO:0007669"/>
    <property type="project" value="InterPro"/>
</dbReference>
<dbReference type="InterPro" id="IPR025944">
    <property type="entry name" value="Sigma_54_int_dom_CS"/>
</dbReference>
<dbReference type="FunFam" id="1.10.8.60:FF:000014">
    <property type="entry name" value="DNA-binding transcriptional regulator NtrC"/>
    <property type="match status" value="1"/>
</dbReference>
<dbReference type="PROSITE" id="PS00676">
    <property type="entry name" value="SIGMA54_INTERACT_2"/>
    <property type="match status" value="1"/>
</dbReference>
<dbReference type="EMBL" id="FONX01000021">
    <property type="protein sequence ID" value="SFF26869.1"/>
    <property type="molecule type" value="Genomic_DNA"/>
</dbReference>
<dbReference type="CDD" id="cd00009">
    <property type="entry name" value="AAA"/>
    <property type="match status" value="1"/>
</dbReference>
<dbReference type="AlphaFoldDB" id="A0A1I2HBG1"/>
<dbReference type="InterPro" id="IPR002197">
    <property type="entry name" value="HTH_Fis"/>
</dbReference>
<evidence type="ECO:0000313" key="10">
    <source>
        <dbReference type="Proteomes" id="UP000199119"/>
    </source>
</evidence>
<dbReference type="InterPro" id="IPR010523">
    <property type="entry name" value="XylR_N"/>
</dbReference>
<evidence type="ECO:0000256" key="4">
    <source>
        <dbReference type="ARBA" id="ARBA00023125"/>
    </source>
</evidence>
<dbReference type="STRING" id="1177982.SAMN04489711_12143"/>
<dbReference type="RefSeq" id="WP_092941830.1">
    <property type="nucleotide sequence ID" value="NZ_FONX01000021.1"/>
</dbReference>
<evidence type="ECO:0000256" key="7">
    <source>
        <dbReference type="SAM" id="MobiDB-lite"/>
    </source>
</evidence>
<dbReference type="GO" id="GO:0005524">
    <property type="term" value="F:ATP binding"/>
    <property type="evidence" value="ECO:0007669"/>
    <property type="project" value="UniProtKB-KW"/>
</dbReference>
<dbReference type="Pfam" id="PF25601">
    <property type="entry name" value="AAA_lid_14"/>
    <property type="match status" value="1"/>
</dbReference>
<dbReference type="OrthoDB" id="9761705at2"/>
<evidence type="ECO:0000256" key="5">
    <source>
        <dbReference type="ARBA" id="ARBA00023159"/>
    </source>
</evidence>
<keyword evidence="3" id="KW-0805">Transcription regulation</keyword>
<dbReference type="InterPro" id="IPR009057">
    <property type="entry name" value="Homeodomain-like_sf"/>
</dbReference>
<keyword evidence="6" id="KW-0804">Transcription</keyword>
<dbReference type="SUPFAM" id="SSF46689">
    <property type="entry name" value="Homeodomain-like"/>
    <property type="match status" value="1"/>
</dbReference>
<evidence type="ECO:0000313" key="9">
    <source>
        <dbReference type="EMBL" id="SFF26869.1"/>
    </source>
</evidence>
<dbReference type="SMART" id="SM00989">
    <property type="entry name" value="V4R"/>
    <property type="match status" value="1"/>
</dbReference>
<dbReference type="SUPFAM" id="SSF52540">
    <property type="entry name" value="P-loop containing nucleoside triphosphate hydrolases"/>
    <property type="match status" value="1"/>
</dbReference>
<dbReference type="Pfam" id="PF02830">
    <property type="entry name" value="V4R"/>
    <property type="match status" value="1"/>
</dbReference>
<accession>A0A1I2HBG1</accession>
<dbReference type="InterPro" id="IPR003593">
    <property type="entry name" value="AAA+_ATPase"/>
</dbReference>
<evidence type="ECO:0000256" key="6">
    <source>
        <dbReference type="ARBA" id="ARBA00023163"/>
    </source>
</evidence>
<dbReference type="InterPro" id="IPR027417">
    <property type="entry name" value="P-loop_NTPase"/>
</dbReference>
<dbReference type="InterPro" id="IPR025662">
    <property type="entry name" value="Sigma_54_int_dom_ATP-bd_1"/>
</dbReference>
<dbReference type="PROSITE" id="PS00675">
    <property type="entry name" value="SIGMA54_INTERACT_1"/>
    <property type="match status" value="1"/>
</dbReference>
<protein>
    <submittedName>
        <fullName evidence="9">Regulatory protein, Fis family</fullName>
    </submittedName>
</protein>
<evidence type="ECO:0000256" key="1">
    <source>
        <dbReference type="ARBA" id="ARBA00022741"/>
    </source>
</evidence>
<dbReference type="Pfam" id="PF06505">
    <property type="entry name" value="XylR_N"/>
    <property type="match status" value="1"/>
</dbReference>
<dbReference type="PANTHER" id="PTHR32071:SF117">
    <property type="entry name" value="PTS-DEPENDENT DIHYDROXYACETONE KINASE OPERON REGULATORY PROTEIN-RELATED"/>
    <property type="match status" value="1"/>
</dbReference>
<dbReference type="Pfam" id="PF02954">
    <property type="entry name" value="HTH_8"/>
    <property type="match status" value="1"/>
</dbReference>
<dbReference type="FunFam" id="3.40.50.300:FF:000006">
    <property type="entry name" value="DNA-binding transcriptional regulator NtrC"/>
    <property type="match status" value="1"/>
</dbReference>
<reference evidence="10" key="1">
    <citation type="submission" date="2016-10" db="EMBL/GenBank/DDBJ databases">
        <authorList>
            <person name="Varghese N."/>
            <person name="Submissions S."/>
        </authorList>
    </citation>
    <scope>NUCLEOTIDE SEQUENCE [LARGE SCALE GENOMIC DNA]</scope>
    <source>
        <strain evidence="10">DSM 27981</strain>
    </source>
</reference>
<organism evidence="9 10">
    <name type="scientific">Paracidovorax wautersii</name>
    <dbReference type="NCBI Taxonomy" id="1177982"/>
    <lineage>
        <taxon>Bacteria</taxon>
        <taxon>Pseudomonadati</taxon>
        <taxon>Pseudomonadota</taxon>
        <taxon>Betaproteobacteria</taxon>
        <taxon>Burkholderiales</taxon>
        <taxon>Comamonadaceae</taxon>
        <taxon>Paracidovorax</taxon>
    </lineage>
</organism>
<proteinExistence type="predicted"/>
<dbReference type="InterPro" id="IPR024096">
    <property type="entry name" value="NO_sig/Golgi_transp_ligand-bd"/>
</dbReference>
<dbReference type="InterPro" id="IPR004096">
    <property type="entry name" value="V4R"/>
</dbReference>
<evidence type="ECO:0000259" key="8">
    <source>
        <dbReference type="PROSITE" id="PS50045"/>
    </source>
</evidence>
<dbReference type="PROSITE" id="PS50045">
    <property type="entry name" value="SIGMA54_INTERACT_4"/>
    <property type="match status" value="1"/>
</dbReference>
<keyword evidence="2" id="KW-0067">ATP-binding</keyword>
<feature type="region of interest" description="Disordered" evidence="7">
    <location>
        <begin position="243"/>
        <end position="267"/>
    </location>
</feature>
<name>A0A1I2HBG1_9BURK</name>
<dbReference type="GO" id="GO:0043565">
    <property type="term" value="F:sequence-specific DNA binding"/>
    <property type="evidence" value="ECO:0007669"/>
    <property type="project" value="InterPro"/>
</dbReference>
<feature type="compositionally biased region" description="Low complexity" evidence="7">
    <location>
        <begin position="243"/>
        <end position="266"/>
    </location>
</feature>
<dbReference type="Gene3D" id="1.10.10.60">
    <property type="entry name" value="Homeodomain-like"/>
    <property type="match status" value="1"/>
</dbReference>
<evidence type="ECO:0000256" key="3">
    <source>
        <dbReference type="ARBA" id="ARBA00023015"/>
    </source>
</evidence>
<evidence type="ECO:0000256" key="2">
    <source>
        <dbReference type="ARBA" id="ARBA00022840"/>
    </source>
</evidence>
<dbReference type="Pfam" id="PF00158">
    <property type="entry name" value="Sigma54_activat"/>
    <property type="match status" value="1"/>
</dbReference>
<dbReference type="InterPro" id="IPR058031">
    <property type="entry name" value="AAA_lid_NorR"/>
</dbReference>
<dbReference type="SMART" id="SM00382">
    <property type="entry name" value="AAA"/>
    <property type="match status" value="1"/>
</dbReference>
<keyword evidence="1" id="KW-0547">Nucleotide-binding</keyword>
<feature type="domain" description="Sigma-54 factor interaction" evidence="8">
    <location>
        <begin position="272"/>
        <end position="501"/>
    </location>
</feature>
<dbReference type="Proteomes" id="UP000199119">
    <property type="component" value="Unassembled WGS sequence"/>
</dbReference>
<keyword evidence="10" id="KW-1185">Reference proteome</keyword>
<dbReference type="Gene3D" id="3.30.1380.20">
    <property type="entry name" value="Trafficking protein particle complex subunit 3"/>
    <property type="match status" value="1"/>
</dbReference>
<dbReference type="InterPro" id="IPR025943">
    <property type="entry name" value="Sigma_54_int_dom_ATP-bd_2"/>
</dbReference>
<dbReference type="InterPro" id="IPR002078">
    <property type="entry name" value="Sigma_54_int"/>
</dbReference>
<keyword evidence="5" id="KW-0010">Activator</keyword>
<dbReference type="PROSITE" id="PS00688">
    <property type="entry name" value="SIGMA54_INTERACT_3"/>
    <property type="match status" value="1"/>
</dbReference>
<dbReference type="Gene3D" id="1.10.8.60">
    <property type="match status" value="1"/>
</dbReference>
<dbReference type="Gene3D" id="3.40.50.300">
    <property type="entry name" value="P-loop containing nucleotide triphosphate hydrolases"/>
    <property type="match status" value="1"/>
</dbReference>
<keyword evidence="4" id="KW-0238">DNA-binding</keyword>
<dbReference type="SUPFAM" id="SSF111126">
    <property type="entry name" value="Ligand-binding domain in the NO signalling and Golgi transport"/>
    <property type="match status" value="1"/>
</dbReference>
<sequence length="610" mass="65470">MKNPQAQERISLAEMARQSSSVLRRGDSGHFSWSASAAAPTLADLTESLCFSPGDGRIWLDDQRMLLMHSAALGHLRRELIDTLGLASARGLLTRAGYVSGARDAQLVRARWPEGDAAAVFMAGARLHALEGMVKVTPVAFDFDIDRGVYAGEFIWEHSSEDDEHIAAYGIGADAACWQQIGYATGYVTTLFGQQVIFREVECRATGAAACRVVGRHAAAWGDISEDLRYLEAHDFRARVRPGAPAVPAATPGQPAPDEAAPGAASADRHAVVGASPAFVSACHLLDRVARTQAAVLFTGESGVGKEAFARRLHGCSTRAQQAFVAVNCAAIPEALWEAELFGVDKGAYTGATSARPGRFERAHGGTLFLDEIGTLSLTAQAKLLRVLQEGEIERVGGTRVLHVDVRLVAATNVDLQTEVQAGRFRADLFYRLNVFPIHLPPLRERREDIPLLMNHFLQRESRRHGRRVAGFSARAVRALLHYDWPGNIRELLNFIERGVISAEEGGAIDVHHMFRGEARAALPVLAVSARGGLVDTGEGDGLGEGGGAPGVGNLLAHLRDALAAPSLDLPQLEARLLQEAVQACDGNLSAAARLLGLSRAQLAYRLERG</sequence>
<gene>
    <name evidence="9" type="ORF">SAMN04489711_12143</name>
</gene>
<dbReference type="PANTHER" id="PTHR32071">
    <property type="entry name" value="TRANSCRIPTIONAL REGULATORY PROTEIN"/>
    <property type="match status" value="1"/>
</dbReference>
<dbReference type="PRINTS" id="PR01590">
    <property type="entry name" value="HTHFIS"/>
</dbReference>